<accession>A0A245ZRD1</accession>
<reference evidence="1 2" key="1">
    <citation type="submission" date="2017-03" db="EMBL/GenBank/DDBJ databases">
        <title>Genome sequence of Sphingomonas mucosissima DSM 17494.</title>
        <authorList>
            <person name="Poehlein A."/>
            <person name="Wuebbeler J.H."/>
            <person name="Steinbuechel A."/>
            <person name="Daniel R."/>
        </authorList>
    </citation>
    <scope>NUCLEOTIDE SEQUENCE [LARGE SCALE GENOMIC DNA]</scope>
    <source>
        <strain evidence="1 2">DSM 17494</strain>
    </source>
</reference>
<dbReference type="Pfam" id="PF15892">
    <property type="entry name" value="BNR_4"/>
    <property type="match status" value="1"/>
</dbReference>
<name>A0A245ZRD1_9SPHN</name>
<dbReference type="AlphaFoldDB" id="A0A245ZRD1"/>
<dbReference type="RefSeq" id="WP_169715621.1">
    <property type="nucleotide sequence ID" value="NZ_NBBJ01000001.1"/>
</dbReference>
<dbReference type="Proteomes" id="UP000197783">
    <property type="component" value="Unassembled WGS sequence"/>
</dbReference>
<sequence>MSDIFGLAGTALAQRLSDTLFGRRNGQLSAAEKQGFAGLVNVSAPVKDIYRFDLLPHDASAQSTYNGTSYTHCGTVTRGDDKYTGTYNVDGNLIITHKSLLVGKFTSFNTRDIPGDPIGPVINDSHNTVAMGLDGAGRLHVFANMHGGLLRYARTVDPVPPGGPVPTNWVASGLIGPYPITDPLELKVTYPRLLRFPNGDLLLYYRDGTSGEGDNYLVDLPNGATVWQNRRMIAAGKATLENFYEFRPVIDHRGWLWIAGTWRPQGGDANTNADVHLMLSKDRGNTWQAVDGSPVAMPLVHSNTNARILSTPATNSGIINQPGMAVNPVTGNPHLFLTLAAPRNDGSGISDREIHHLWHNGTTWKIDQVTFLRNTMGLQNWPTRADGFCSEEGRVLFVYTARQTRKTNVVWMVDVTPNPDGTSGKPVEFMIADVPTGDFEFTHEDDALRDQNIYRSLLSNTNADVSNPGPAYHDLSLWRRQLIGVLSIDLSRIADVASGKVRIPHMRQFASAAVAPGTSIASTPSGASASPAGAGLPAIVVPTGMRHRKLFARLSMRGVVTGGTLYGVISEQQNGGITDTAVLPFTNTGSNATKSTPWVPLTSPPDNNLDTTVSMRVRVPTGQTATLNGATLELAVLDGPVIMP</sequence>
<keyword evidence="2" id="KW-1185">Reference proteome</keyword>
<gene>
    <name evidence="1" type="ORF">SPMU_06270</name>
</gene>
<protein>
    <submittedName>
        <fullName evidence="1">Uncharacterized protein</fullName>
    </submittedName>
</protein>
<comment type="caution">
    <text evidence="1">The sequence shown here is derived from an EMBL/GenBank/DDBJ whole genome shotgun (WGS) entry which is preliminary data.</text>
</comment>
<dbReference type="EMBL" id="NBBJ01000001">
    <property type="protein sequence ID" value="OWK32305.1"/>
    <property type="molecule type" value="Genomic_DNA"/>
</dbReference>
<proteinExistence type="predicted"/>
<organism evidence="1 2">
    <name type="scientific">Sphingomonas mucosissima</name>
    <dbReference type="NCBI Taxonomy" id="370959"/>
    <lineage>
        <taxon>Bacteria</taxon>
        <taxon>Pseudomonadati</taxon>
        <taxon>Pseudomonadota</taxon>
        <taxon>Alphaproteobacteria</taxon>
        <taxon>Sphingomonadales</taxon>
        <taxon>Sphingomonadaceae</taxon>
        <taxon>Sphingomonas</taxon>
    </lineage>
</organism>
<evidence type="ECO:0000313" key="1">
    <source>
        <dbReference type="EMBL" id="OWK32305.1"/>
    </source>
</evidence>
<evidence type="ECO:0000313" key="2">
    <source>
        <dbReference type="Proteomes" id="UP000197783"/>
    </source>
</evidence>